<dbReference type="EMBL" id="NMUH01000019">
    <property type="protein sequence ID" value="MQL68670.1"/>
    <property type="molecule type" value="Genomic_DNA"/>
</dbReference>
<protein>
    <submittedName>
        <fullName evidence="2">Uncharacterized protein</fullName>
    </submittedName>
</protein>
<name>A0A843THV1_COLES</name>
<evidence type="ECO:0000313" key="3">
    <source>
        <dbReference type="Proteomes" id="UP000652761"/>
    </source>
</evidence>
<accession>A0A843THV1</accession>
<evidence type="ECO:0000313" key="2">
    <source>
        <dbReference type="EMBL" id="MQL68670.1"/>
    </source>
</evidence>
<reference evidence="2" key="1">
    <citation type="submission" date="2017-07" db="EMBL/GenBank/DDBJ databases">
        <title>Taro Niue Genome Assembly and Annotation.</title>
        <authorList>
            <person name="Atibalentja N."/>
            <person name="Keating K."/>
            <person name="Fields C.J."/>
        </authorList>
    </citation>
    <scope>NUCLEOTIDE SEQUENCE</scope>
    <source>
        <strain evidence="2">Niue_2</strain>
        <tissue evidence="2">Leaf</tissue>
    </source>
</reference>
<feature type="region of interest" description="Disordered" evidence="1">
    <location>
        <begin position="42"/>
        <end position="61"/>
    </location>
</feature>
<dbReference type="AlphaFoldDB" id="A0A843THV1"/>
<keyword evidence="3" id="KW-1185">Reference proteome</keyword>
<evidence type="ECO:0000256" key="1">
    <source>
        <dbReference type="SAM" id="MobiDB-lite"/>
    </source>
</evidence>
<gene>
    <name evidence="2" type="ORF">Taro_000957</name>
</gene>
<sequence length="61" mass="7185">MLHVRPRMTHILTRRGMTKSEARSTLESLCYLRVVVMMRNQRSQMGKGKSDEHPPYEELIV</sequence>
<comment type="caution">
    <text evidence="2">The sequence shown here is derived from an EMBL/GenBank/DDBJ whole genome shotgun (WGS) entry which is preliminary data.</text>
</comment>
<organism evidence="2 3">
    <name type="scientific">Colocasia esculenta</name>
    <name type="common">Wild taro</name>
    <name type="synonym">Arum esculentum</name>
    <dbReference type="NCBI Taxonomy" id="4460"/>
    <lineage>
        <taxon>Eukaryota</taxon>
        <taxon>Viridiplantae</taxon>
        <taxon>Streptophyta</taxon>
        <taxon>Embryophyta</taxon>
        <taxon>Tracheophyta</taxon>
        <taxon>Spermatophyta</taxon>
        <taxon>Magnoliopsida</taxon>
        <taxon>Liliopsida</taxon>
        <taxon>Araceae</taxon>
        <taxon>Aroideae</taxon>
        <taxon>Colocasieae</taxon>
        <taxon>Colocasia</taxon>
    </lineage>
</organism>
<proteinExistence type="predicted"/>
<dbReference type="Proteomes" id="UP000652761">
    <property type="component" value="Unassembled WGS sequence"/>
</dbReference>
<feature type="compositionally biased region" description="Basic and acidic residues" evidence="1">
    <location>
        <begin position="48"/>
        <end position="61"/>
    </location>
</feature>